<accession>C8N6W2</accession>
<protein>
    <submittedName>
        <fullName evidence="1">Uncharacterized protein</fullName>
    </submittedName>
</protein>
<evidence type="ECO:0000313" key="2">
    <source>
        <dbReference type="Proteomes" id="UP000004870"/>
    </source>
</evidence>
<keyword evidence="2" id="KW-1185">Reference proteome</keyword>
<dbReference type="HOGENOM" id="CLU_2804533_0_0_6"/>
<gene>
    <name evidence="1" type="ORF">HMPREF0198_0238</name>
</gene>
<dbReference type="EMBL" id="ACKY01000011">
    <property type="protein sequence ID" value="EEV89676.1"/>
    <property type="molecule type" value="Genomic_DNA"/>
</dbReference>
<dbReference type="GeneID" id="84789268"/>
<organism evidence="1 2">
    <name type="scientific">Cardiobacterium hominis (strain ATCC 15826 / DSM 8339 / NCTC 10426 / 6573)</name>
    <dbReference type="NCBI Taxonomy" id="638300"/>
    <lineage>
        <taxon>Bacteria</taxon>
        <taxon>Pseudomonadati</taxon>
        <taxon>Pseudomonadota</taxon>
        <taxon>Gammaproteobacteria</taxon>
        <taxon>Cardiobacteriales</taxon>
        <taxon>Cardiobacteriaceae</taxon>
        <taxon>Cardiobacterium</taxon>
    </lineage>
</organism>
<dbReference type="AlphaFoldDB" id="C8N6W2"/>
<reference evidence="1 2" key="1">
    <citation type="submission" date="2009-08" db="EMBL/GenBank/DDBJ databases">
        <authorList>
            <person name="Qin X."/>
            <person name="Bachman B."/>
            <person name="Battles P."/>
            <person name="Bell A."/>
            <person name="Bess C."/>
            <person name="Bickham C."/>
            <person name="Chaboub L."/>
            <person name="Chen D."/>
            <person name="Coyle M."/>
            <person name="Deiros D.R."/>
            <person name="Dinh H."/>
            <person name="Forbes L."/>
            <person name="Fowler G."/>
            <person name="Francisco L."/>
            <person name="Fu Q."/>
            <person name="Gubbala S."/>
            <person name="Hale W."/>
            <person name="Han Y."/>
            <person name="Hemphill L."/>
            <person name="Highlander S.K."/>
            <person name="Hirani K."/>
            <person name="Hogues M."/>
            <person name="Jackson L."/>
            <person name="Jakkamsetti A."/>
            <person name="Javaid M."/>
            <person name="Jiang H."/>
            <person name="Korchina V."/>
            <person name="Kovar C."/>
            <person name="Lara F."/>
            <person name="Lee S."/>
            <person name="Mata R."/>
            <person name="Mathew T."/>
            <person name="Moen C."/>
            <person name="Morales K."/>
            <person name="Munidasa M."/>
            <person name="Nazareth L."/>
            <person name="Ngo R."/>
            <person name="Nguyen L."/>
            <person name="Okwuonu G."/>
            <person name="Ongeri F."/>
            <person name="Patil S."/>
            <person name="Petrosino J."/>
            <person name="Pham C."/>
            <person name="Pham P."/>
            <person name="Pu L.-L."/>
            <person name="Puazo M."/>
            <person name="Raj R."/>
            <person name="Reid J."/>
            <person name="Rouhana J."/>
            <person name="Saada N."/>
            <person name="Shang Y."/>
            <person name="Simmons D."/>
            <person name="Thornton R."/>
            <person name="Warren J."/>
            <person name="Weissenberger G."/>
            <person name="Zhang J."/>
            <person name="Zhang L."/>
            <person name="Zhou C."/>
            <person name="Zhu D."/>
            <person name="Muzny D."/>
            <person name="Worley K."/>
            <person name="Gibbs R."/>
        </authorList>
    </citation>
    <scope>NUCLEOTIDE SEQUENCE [LARGE SCALE GENOMIC DNA]</scope>
    <source>
        <strain evidence="2">ATCC 15826 / DSM 8339 / NCTC 10426 / 6573</strain>
    </source>
</reference>
<proteinExistence type="predicted"/>
<comment type="caution">
    <text evidence="1">The sequence shown here is derived from an EMBL/GenBank/DDBJ whole genome shotgun (WGS) entry which is preliminary data.</text>
</comment>
<dbReference type="Proteomes" id="UP000004870">
    <property type="component" value="Unassembled WGS sequence"/>
</dbReference>
<name>C8N6W2_CARH6</name>
<evidence type="ECO:0000313" key="1">
    <source>
        <dbReference type="EMBL" id="EEV89676.1"/>
    </source>
</evidence>
<sequence>MGKEYFLYMDEADMLAGKRQRRVNFIAAVNGLGHFIEPLVFEGACTREIVESWLEALVEQLPRDGNG</sequence>
<dbReference type="RefSeq" id="WP_004139225.1">
    <property type="nucleotide sequence ID" value="NZ_GG694025.1"/>
</dbReference>
<dbReference type="OrthoDB" id="6659486at2"/>